<reference evidence="4" key="1">
    <citation type="submission" date="2022-07" db="EMBL/GenBank/DDBJ databases">
        <title>Genome Sequence of Leucocoprinus birnbaumii.</title>
        <authorList>
            <person name="Buettner E."/>
        </authorList>
    </citation>
    <scope>NUCLEOTIDE SEQUENCE</scope>
    <source>
        <strain evidence="4">VT141</strain>
    </source>
</reference>
<gene>
    <name evidence="4" type="ORF">NP233_g1543</name>
</gene>
<keyword evidence="5" id="KW-1185">Reference proteome</keyword>
<evidence type="ECO:0000259" key="3">
    <source>
        <dbReference type="Pfam" id="PF24883"/>
    </source>
</evidence>
<proteinExistence type="predicted"/>
<name>A0AAD5VZS5_9AGAR</name>
<dbReference type="InterPro" id="IPR056884">
    <property type="entry name" value="NPHP3-like_N"/>
</dbReference>
<protein>
    <recommendedName>
        <fullName evidence="3">Nephrocystin 3-like N-terminal domain-containing protein</fullName>
    </recommendedName>
</protein>
<feature type="domain" description="Nephrocystin 3-like N-terminal" evidence="3">
    <location>
        <begin position="242"/>
        <end position="404"/>
    </location>
</feature>
<dbReference type="Gene3D" id="3.40.50.300">
    <property type="entry name" value="P-loop containing nucleotide triphosphate hydrolases"/>
    <property type="match status" value="1"/>
</dbReference>
<dbReference type="PANTHER" id="PTHR10039:SF14">
    <property type="entry name" value="NACHT DOMAIN-CONTAINING PROTEIN"/>
    <property type="match status" value="1"/>
</dbReference>
<organism evidence="4 5">
    <name type="scientific">Leucocoprinus birnbaumii</name>
    <dbReference type="NCBI Taxonomy" id="56174"/>
    <lineage>
        <taxon>Eukaryota</taxon>
        <taxon>Fungi</taxon>
        <taxon>Dikarya</taxon>
        <taxon>Basidiomycota</taxon>
        <taxon>Agaricomycotina</taxon>
        <taxon>Agaricomycetes</taxon>
        <taxon>Agaricomycetidae</taxon>
        <taxon>Agaricales</taxon>
        <taxon>Agaricineae</taxon>
        <taxon>Agaricaceae</taxon>
        <taxon>Leucocoprinus</taxon>
    </lineage>
</organism>
<evidence type="ECO:0000256" key="1">
    <source>
        <dbReference type="ARBA" id="ARBA00022737"/>
    </source>
</evidence>
<dbReference type="Pfam" id="PF24883">
    <property type="entry name" value="NPHP3_N"/>
    <property type="match status" value="1"/>
</dbReference>
<dbReference type="PANTHER" id="PTHR10039">
    <property type="entry name" value="AMELOGENIN"/>
    <property type="match status" value="1"/>
</dbReference>
<dbReference type="InterPro" id="IPR027417">
    <property type="entry name" value="P-loop_NTPase"/>
</dbReference>
<accession>A0AAD5VZS5</accession>
<evidence type="ECO:0000313" key="5">
    <source>
        <dbReference type="Proteomes" id="UP001213000"/>
    </source>
</evidence>
<evidence type="ECO:0000313" key="4">
    <source>
        <dbReference type="EMBL" id="KAJ3574764.1"/>
    </source>
</evidence>
<sequence length="796" mass="88340">MPHPARAFFALLSHYFAQYFTPIIRIVLAFANAEVAPPAPALTATAPAVNAPPLTEAASHSADPDSCQNRESPSPSIPPRDDPQPATPSNQLPAMKAPQQPSGDIHHAAPPSSIPQHNPPLPDLSSNRLPSPHSLPTEPTRPLEPPLSAAVQPAHVDVPASQYTPSSSIPHPQSHGAFNQARDFTITNAHFTNQNTQINVSPPGSGLDKLLNHSMPDAFFNSAARHPPPRCHLGTREKYLAQITDWALGRSDHKKLVLWMHGPFGVGKSAVAQSSAEKLKKCEKLVATLFFSRSNADRDDPLRVVPSIVYQIATQCGAFADIIDVLLRKDPSLTTKSLATQFEDLLVIPLSKIDVAKEDLSGRVVIIDGLDECRGTPQQREIIKIILASVRNCTTPFRWFITSRPEEPIIQTMKSPSVSPAISSIELPVSREIDHEILLYLTDEFEKIREQHSLEEGWPPEGTLACLVDRADGLWIYVSTITRFVNDDNSFGPKRQLRLVLESTPNMSRKDGASNPLAEIDALYTLIMRQVPPNIRAMLQKILLIQKYYGVGDIATVLQLHTEEFRRCCAPIQSVMRLENSAEPTLDKMRLHFYHASFLEFLTNPERSRDLCIHGVFLTRFRAELLEWLHTVYSRTQDPSELVFPSGTVLPDGVTATDHHRYVLDLFWELCCMAGHPIDVPTATSISQLPFRKIFSLLPVVVPDGIGLDISYERIQTMRENLPAAFRDKIVRLCKCPTPGCINTENVVVLGEGENEVITPSSLDCLYWLNNQNLPSAELLPLDGDKRRSADFMNTL</sequence>
<feature type="region of interest" description="Disordered" evidence="2">
    <location>
        <begin position="54"/>
        <end position="147"/>
    </location>
</feature>
<keyword evidence="1" id="KW-0677">Repeat</keyword>
<dbReference type="Proteomes" id="UP001213000">
    <property type="component" value="Unassembled WGS sequence"/>
</dbReference>
<comment type="caution">
    <text evidence="4">The sequence shown here is derived from an EMBL/GenBank/DDBJ whole genome shotgun (WGS) entry which is preliminary data.</text>
</comment>
<evidence type="ECO:0000256" key="2">
    <source>
        <dbReference type="SAM" id="MobiDB-lite"/>
    </source>
</evidence>
<dbReference type="AlphaFoldDB" id="A0AAD5VZS5"/>
<dbReference type="SUPFAM" id="SSF52540">
    <property type="entry name" value="P-loop containing nucleoside triphosphate hydrolases"/>
    <property type="match status" value="1"/>
</dbReference>
<dbReference type="EMBL" id="JANIEX010000058">
    <property type="protein sequence ID" value="KAJ3574764.1"/>
    <property type="molecule type" value="Genomic_DNA"/>
</dbReference>